<evidence type="ECO:0008006" key="3">
    <source>
        <dbReference type="Google" id="ProtNLM"/>
    </source>
</evidence>
<dbReference type="Proteomes" id="UP001620626">
    <property type="component" value="Unassembled WGS sequence"/>
</dbReference>
<name>A0ABD2IIT6_9BILA</name>
<keyword evidence="2" id="KW-1185">Reference proteome</keyword>
<protein>
    <recommendedName>
        <fullName evidence="3">Transmembrane protein</fullName>
    </recommendedName>
</protein>
<dbReference type="AlphaFoldDB" id="A0ABD2IIT6"/>
<sequence>MAPLHSSPMKMPSFPSSSSSSSFSSSSSSSSSFPSAFSSFLLLRLLFVSLLLLLPLFPSSVSSHPFYGFDPAFPSSNRAFVGIRTFPSSKVIFGTRHLRQKLAENRRDERTVQSRQRAAYDRLMCMFATQQRPESGASVRPFVRSFRVYFLPPPPSFCSVMDGAGPVHAYSPPFVLGVNLRRQSVFCPTFVLIIKERPPKW</sequence>
<reference evidence="1 2" key="1">
    <citation type="submission" date="2024-10" db="EMBL/GenBank/DDBJ databases">
        <authorList>
            <person name="Kim D."/>
        </authorList>
    </citation>
    <scope>NUCLEOTIDE SEQUENCE [LARGE SCALE GENOMIC DNA]</scope>
    <source>
        <strain evidence="1">BH-2024</strain>
    </source>
</reference>
<accession>A0ABD2IIT6</accession>
<evidence type="ECO:0000313" key="1">
    <source>
        <dbReference type="EMBL" id="KAL3080062.1"/>
    </source>
</evidence>
<evidence type="ECO:0000313" key="2">
    <source>
        <dbReference type="Proteomes" id="UP001620626"/>
    </source>
</evidence>
<proteinExistence type="predicted"/>
<comment type="caution">
    <text evidence="1">The sequence shown here is derived from an EMBL/GenBank/DDBJ whole genome shotgun (WGS) entry which is preliminary data.</text>
</comment>
<dbReference type="EMBL" id="JBICBT010001175">
    <property type="protein sequence ID" value="KAL3080062.1"/>
    <property type="molecule type" value="Genomic_DNA"/>
</dbReference>
<gene>
    <name evidence="1" type="ORF">niasHT_034620</name>
</gene>
<organism evidence="1 2">
    <name type="scientific">Heterodera trifolii</name>
    <dbReference type="NCBI Taxonomy" id="157864"/>
    <lineage>
        <taxon>Eukaryota</taxon>
        <taxon>Metazoa</taxon>
        <taxon>Ecdysozoa</taxon>
        <taxon>Nematoda</taxon>
        <taxon>Chromadorea</taxon>
        <taxon>Rhabditida</taxon>
        <taxon>Tylenchina</taxon>
        <taxon>Tylenchomorpha</taxon>
        <taxon>Tylenchoidea</taxon>
        <taxon>Heteroderidae</taxon>
        <taxon>Heteroderinae</taxon>
        <taxon>Heterodera</taxon>
    </lineage>
</organism>